<evidence type="ECO:0000313" key="2">
    <source>
        <dbReference type="EMBL" id="MDO1451401.1"/>
    </source>
</evidence>
<dbReference type="InterPro" id="IPR000601">
    <property type="entry name" value="PKD_dom"/>
</dbReference>
<dbReference type="EMBL" id="JAUKPO010000057">
    <property type="protein sequence ID" value="MDO1451401.1"/>
    <property type="molecule type" value="Genomic_DNA"/>
</dbReference>
<comment type="caution">
    <text evidence="2">The sequence shown here is derived from an EMBL/GenBank/DDBJ whole genome shotgun (WGS) entry which is preliminary data.</text>
</comment>
<evidence type="ECO:0000259" key="1">
    <source>
        <dbReference type="PROSITE" id="PS50093"/>
    </source>
</evidence>
<dbReference type="InterPro" id="IPR035986">
    <property type="entry name" value="PKD_dom_sf"/>
</dbReference>
<dbReference type="SUPFAM" id="SSF63829">
    <property type="entry name" value="Calcium-dependent phosphotriesterase"/>
    <property type="match status" value="1"/>
</dbReference>
<reference evidence="2" key="1">
    <citation type="submission" date="2023-07" db="EMBL/GenBank/DDBJ databases">
        <title>The genome sequence of Rhodocytophaga aerolata KACC 12507.</title>
        <authorList>
            <person name="Zhang X."/>
        </authorList>
    </citation>
    <scope>NUCLEOTIDE SEQUENCE</scope>
    <source>
        <strain evidence="2">KACC 12507</strain>
    </source>
</reference>
<proteinExistence type="predicted"/>
<dbReference type="Gene3D" id="2.60.40.10">
    <property type="entry name" value="Immunoglobulins"/>
    <property type="match status" value="1"/>
</dbReference>
<sequence>MIKNFNPFTDGAEPKGSLIQASNGYLYGITSDGGPGGGSGTIFSLALNGTGFTVIKNNLFVDGNNEGAYPYGSLIQGSDGYLYGQITSSGRFNDRKSTIFKLSADGSGFTILKDFAPSPDRASLQGGLIQTSHGNLYGVISRGEPESEGFIFQLSADGAEFNTIKNFIRSTNGATPIGNLLQAKDGYVYGLTRYGGPDDAGTIFKLSADGADFSVIKYFDRFGGVTDPLGGLIQASDGYLYGMTRQGQTNSGTIFKLAPDGTGFTILKTFISTDGSYPTGRLLEAKDGYLYGLTSGGGPNFGDAGTIFKLALDGSDFTVIKTFNSYVDGTDPIGSLMQGGDDYLYGATQGGGEFNQMKGNIFKIAPDGSDFTILKDFDPSDKPLGGLIEGNDGSLYGTINNTDSLTNNGAIFKLAPDGTGFMVLKTFNQSIEGAPPTGGLIQASDGYLYGTTRSGGPNNGGGTIFKLSADGADFMVIKYFASFADGYNPAGGLLLLKPSCIAPTLGDITAPATPTKIHTLVTTSAQITGETGAVAKATWHWGDQQTTHATLSGTTFSGSHSYQAAGIYTVQLVVEDACGTRVTKEYNSIVIYDPAGGFLTAGTWFHSPAGAYKSKPAASGDAYLLLAAKYKPEATSPSGHTLFHFPSGGITFSSTSYEWLVISGAKASYQGEGRLNGKAGYGFLISAIDGKQSRGGRMDKIRIQIWDKNNNNAIVYDTNLTDTDTDADPSTAIHRGAIVIHTKKANARIDHTYTREDESIREIVAYPNPVTTHLYLDLGVTPAAGVKTLLSDAIGNILLENSHKLAGATLLEIDLSALRPGMYVLRIQSDQGYKTLKVIKQ</sequence>
<dbReference type="Pfam" id="PF18962">
    <property type="entry name" value="Por_Secre_tail"/>
    <property type="match status" value="1"/>
</dbReference>
<organism evidence="2 3">
    <name type="scientific">Rhodocytophaga aerolata</name>
    <dbReference type="NCBI Taxonomy" id="455078"/>
    <lineage>
        <taxon>Bacteria</taxon>
        <taxon>Pseudomonadati</taxon>
        <taxon>Bacteroidota</taxon>
        <taxon>Cytophagia</taxon>
        <taxon>Cytophagales</taxon>
        <taxon>Rhodocytophagaceae</taxon>
        <taxon>Rhodocytophaga</taxon>
    </lineage>
</organism>
<keyword evidence="3" id="KW-1185">Reference proteome</keyword>
<dbReference type="InterPro" id="IPR013783">
    <property type="entry name" value="Ig-like_fold"/>
</dbReference>
<dbReference type="Proteomes" id="UP001168528">
    <property type="component" value="Unassembled WGS sequence"/>
</dbReference>
<dbReference type="SUPFAM" id="SSF49299">
    <property type="entry name" value="PKD domain"/>
    <property type="match status" value="1"/>
</dbReference>
<dbReference type="InterPro" id="IPR026444">
    <property type="entry name" value="Secre_tail"/>
</dbReference>
<dbReference type="NCBIfam" id="TIGR03803">
    <property type="entry name" value="Gloeo_Verruco"/>
    <property type="match status" value="9"/>
</dbReference>
<dbReference type="PROSITE" id="PS50093">
    <property type="entry name" value="PKD"/>
    <property type="match status" value="1"/>
</dbReference>
<protein>
    <submittedName>
        <fullName evidence="2">T9SS type A sorting domain-containing protein</fullName>
    </submittedName>
</protein>
<dbReference type="CDD" id="cd00146">
    <property type="entry name" value="PKD"/>
    <property type="match status" value="1"/>
</dbReference>
<gene>
    <name evidence="2" type="ORF">Q0590_34315</name>
</gene>
<feature type="domain" description="PKD" evidence="1">
    <location>
        <begin position="538"/>
        <end position="590"/>
    </location>
</feature>
<accession>A0ABT8RH22</accession>
<dbReference type="RefSeq" id="WP_302042199.1">
    <property type="nucleotide sequence ID" value="NZ_JAUKPO010000057.1"/>
</dbReference>
<dbReference type="InterPro" id="IPR022519">
    <property type="entry name" value="Gloeo/Verruco_rpt"/>
</dbReference>
<dbReference type="Pfam" id="PF18911">
    <property type="entry name" value="PKD_4"/>
    <property type="match status" value="1"/>
</dbReference>
<evidence type="ECO:0000313" key="3">
    <source>
        <dbReference type="Proteomes" id="UP001168528"/>
    </source>
</evidence>
<dbReference type="NCBIfam" id="TIGR04183">
    <property type="entry name" value="Por_Secre_tail"/>
    <property type="match status" value="1"/>
</dbReference>
<name>A0ABT8RH22_9BACT</name>